<keyword evidence="1" id="KW-0812">Transmembrane</keyword>
<dbReference type="PANTHER" id="PTHR30093:SF2">
    <property type="entry name" value="TYPE II SECRETION SYSTEM PROTEIN H"/>
    <property type="match status" value="1"/>
</dbReference>
<protein>
    <recommendedName>
        <fullName evidence="2">DUF1559 domain-containing protein</fullName>
    </recommendedName>
</protein>
<dbReference type="EMBL" id="CP036276">
    <property type="protein sequence ID" value="QDU47256.1"/>
    <property type="molecule type" value="Genomic_DNA"/>
</dbReference>
<reference evidence="3 4" key="1">
    <citation type="submission" date="2019-02" db="EMBL/GenBank/DDBJ databases">
        <title>Deep-cultivation of Planctomycetes and their phenomic and genomic characterization uncovers novel biology.</title>
        <authorList>
            <person name="Wiegand S."/>
            <person name="Jogler M."/>
            <person name="Boedeker C."/>
            <person name="Pinto D."/>
            <person name="Vollmers J."/>
            <person name="Rivas-Marin E."/>
            <person name="Kohn T."/>
            <person name="Peeters S.H."/>
            <person name="Heuer A."/>
            <person name="Rast P."/>
            <person name="Oberbeckmann S."/>
            <person name="Bunk B."/>
            <person name="Jeske O."/>
            <person name="Meyerdierks A."/>
            <person name="Storesund J.E."/>
            <person name="Kallscheuer N."/>
            <person name="Luecker S."/>
            <person name="Lage O.M."/>
            <person name="Pohl T."/>
            <person name="Merkel B.J."/>
            <person name="Hornburger P."/>
            <person name="Mueller R.-W."/>
            <person name="Bruemmer F."/>
            <person name="Labrenz M."/>
            <person name="Spormann A.M."/>
            <person name="Op den Camp H."/>
            <person name="Overmann J."/>
            <person name="Amann R."/>
            <person name="Jetten M.S.M."/>
            <person name="Mascher T."/>
            <person name="Medema M.H."/>
            <person name="Devos D.P."/>
            <person name="Kaster A.-K."/>
            <person name="Ovreas L."/>
            <person name="Rohde M."/>
            <person name="Galperin M.Y."/>
            <person name="Jogler C."/>
        </authorList>
    </citation>
    <scope>NUCLEOTIDE SEQUENCE [LARGE SCALE GENOMIC DNA]</scope>
    <source>
        <strain evidence="3 4">Mal52</strain>
    </source>
</reference>
<keyword evidence="1" id="KW-1133">Transmembrane helix</keyword>
<evidence type="ECO:0000313" key="4">
    <source>
        <dbReference type="Proteomes" id="UP000319383"/>
    </source>
</evidence>
<dbReference type="InterPro" id="IPR045584">
    <property type="entry name" value="Pilin-like"/>
</dbReference>
<dbReference type="Proteomes" id="UP000319383">
    <property type="component" value="Chromosome"/>
</dbReference>
<name>A0A517ZXT6_9PLAN</name>
<dbReference type="SUPFAM" id="SSF54523">
    <property type="entry name" value="Pili subunits"/>
    <property type="match status" value="1"/>
</dbReference>
<sequence length="261" mass="29032">MVYYEGEGIAIPRNETSDSRPFVKRVIVYGILAGVLFVFFLLMMPSVGPHPKAARRTACRNNLKQIGLALHNYHDVYGTFPPAYVSDDQGQPMHSWRVLILPYFYDSKYRALHDQYHFDEPWDGPHNIGLLEKTPELYRCPSHKDAEAGMTDYAAVVGDACVMRGTVPVTIREITDGSSNTVVLGESTGSRIRWTEPRDVSLGTFKHIGDVDGFSSEHDGAYGGAFMLHADGSVHFVSEEMPAESLKTLFTRAGGEEVPPY</sequence>
<dbReference type="Pfam" id="PF07596">
    <property type="entry name" value="SBP_bac_10"/>
    <property type="match status" value="1"/>
</dbReference>
<evidence type="ECO:0000313" key="3">
    <source>
        <dbReference type="EMBL" id="QDU47256.1"/>
    </source>
</evidence>
<keyword evidence="4" id="KW-1185">Reference proteome</keyword>
<gene>
    <name evidence="3" type="ORF">Mal52_57840</name>
</gene>
<dbReference type="PANTHER" id="PTHR30093">
    <property type="entry name" value="GENERAL SECRETION PATHWAY PROTEIN G"/>
    <property type="match status" value="1"/>
</dbReference>
<accession>A0A517ZXT6</accession>
<evidence type="ECO:0000256" key="1">
    <source>
        <dbReference type="SAM" id="Phobius"/>
    </source>
</evidence>
<keyword evidence="1" id="KW-0472">Membrane</keyword>
<feature type="transmembrane region" description="Helical" evidence="1">
    <location>
        <begin position="26"/>
        <end position="47"/>
    </location>
</feature>
<dbReference type="RefSeq" id="WP_197534502.1">
    <property type="nucleotide sequence ID" value="NZ_CP036276.1"/>
</dbReference>
<evidence type="ECO:0000259" key="2">
    <source>
        <dbReference type="Pfam" id="PF07596"/>
    </source>
</evidence>
<dbReference type="AlphaFoldDB" id="A0A517ZXT6"/>
<proteinExistence type="predicted"/>
<dbReference type="KEGG" id="sdyn:Mal52_57840"/>
<dbReference type="InterPro" id="IPR011453">
    <property type="entry name" value="DUF1559"/>
</dbReference>
<feature type="domain" description="DUF1559" evidence="2">
    <location>
        <begin position="53"/>
        <end position="192"/>
    </location>
</feature>
<organism evidence="3 4">
    <name type="scientific">Symmachiella dynata</name>
    <dbReference type="NCBI Taxonomy" id="2527995"/>
    <lineage>
        <taxon>Bacteria</taxon>
        <taxon>Pseudomonadati</taxon>
        <taxon>Planctomycetota</taxon>
        <taxon>Planctomycetia</taxon>
        <taxon>Planctomycetales</taxon>
        <taxon>Planctomycetaceae</taxon>
        <taxon>Symmachiella</taxon>
    </lineage>
</organism>